<sequence length="486" mass="55872">MGIPKQINMVYKFLPKNCLFEFICYFQIFMETTVCLLILLLSLPFSFYRWFVIQFVFFFRKDLGKILSPCDLVCDNDQEGIVISCSNPIPKNSILFTLVLDGILKLSDLQFIFKKNVIDIKKYPQLKQYPTNFMGYRFWKQDDNFNIENHVVQEKVEGSLSNLHENLLNRPFLPKRSPWELVLIQNQEKKQTILGFRISHTMSDVKSAMKLLCNHLGQQPFKQEAVGNEKTVSLLHEIFKIIPNLISFMNTVIRGRFHPWKNFNFDEKISYSVAFSPSISLPDIKVISKKNNASGSSVIMASITGAIHNLQEEALQCKTLCWYPLLRENHPDTEMKNHFYITVASLPVNEPCREKRLKECHQMFTSLRKNYMEKLLDSLMLIKNVPGQVRRHLLKNEMAPTFITNNLGSKEKFNIGGIPVVQLCGSFALLEGSVGVGFFILSYGDELNISVICKGNTVSRTILKRLANGIGKELEMLKELEGSQKN</sequence>
<feature type="transmembrane region" description="Helical" evidence="1">
    <location>
        <begin position="36"/>
        <end position="59"/>
    </location>
</feature>
<dbReference type="EMBL" id="CAXLJM020000076">
    <property type="protein sequence ID" value="CAL8129167.1"/>
    <property type="molecule type" value="Genomic_DNA"/>
</dbReference>
<proteinExistence type="predicted"/>
<keyword evidence="1" id="KW-0472">Membrane</keyword>
<name>A0ABP1RJI0_9HEXA</name>
<evidence type="ECO:0000313" key="4">
    <source>
        <dbReference type="Proteomes" id="UP001642540"/>
    </source>
</evidence>
<dbReference type="Proteomes" id="UP001642540">
    <property type="component" value="Unassembled WGS sequence"/>
</dbReference>
<keyword evidence="1" id="KW-1133">Transmembrane helix</keyword>
<comment type="caution">
    <text evidence="3">The sequence shown here is derived from an EMBL/GenBank/DDBJ whole genome shotgun (WGS) entry which is preliminary data.</text>
</comment>
<gene>
    <name evidence="3" type="ORF">ODALV1_LOCUS22930</name>
</gene>
<dbReference type="InterPro" id="IPR009721">
    <property type="entry name" value="O-acyltransferase_WSD1_C"/>
</dbReference>
<dbReference type="PANTHER" id="PTHR31650">
    <property type="entry name" value="O-ACYLTRANSFERASE (WSD1-LIKE) FAMILY PROTEIN"/>
    <property type="match status" value="1"/>
</dbReference>
<organism evidence="3 4">
    <name type="scientific">Orchesella dallaii</name>
    <dbReference type="NCBI Taxonomy" id="48710"/>
    <lineage>
        <taxon>Eukaryota</taxon>
        <taxon>Metazoa</taxon>
        <taxon>Ecdysozoa</taxon>
        <taxon>Arthropoda</taxon>
        <taxon>Hexapoda</taxon>
        <taxon>Collembola</taxon>
        <taxon>Entomobryomorpha</taxon>
        <taxon>Entomobryoidea</taxon>
        <taxon>Orchesellidae</taxon>
        <taxon>Orchesellinae</taxon>
        <taxon>Orchesella</taxon>
    </lineage>
</organism>
<feature type="domain" description="O-acyltransferase WSD1 C-terminal" evidence="2">
    <location>
        <begin position="337"/>
        <end position="478"/>
    </location>
</feature>
<reference evidence="3 4" key="1">
    <citation type="submission" date="2024-08" db="EMBL/GenBank/DDBJ databases">
        <authorList>
            <person name="Cucini C."/>
            <person name="Frati F."/>
        </authorList>
    </citation>
    <scope>NUCLEOTIDE SEQUENCE [LARGE SCALE GENOMIC DNA]</scope>
</reference>
<evidence type="ECO:0000259" key="2">
    <source>
        <dbReference type="Pfam" id="PF06974"/>
    </source>
</evidence>
<dbReference type="PANTHER" id="PTHR31650:SF1">
    <property type="entry name" value="WAX ESTER SYNTHASE_DIACYLGLYCEROL ACYLTRANSFERASE 4-RELATED"/>
    <property type="match status" value="1"/>
</dbReference>
<keyword evidence="4" id="KW-1185">Reference proteome</keyword>
<evidence type="ECO:0000256" key="1">
    <source>
        <dbReference type="SAM" id="Phobius"/>
    </source>
</evidence>
<keyword evidence="1" id="KW-0812">Transmembrane</keyword>
<evidence type="ECO:0000313" key="3">
    <source>
        <dbReference type="EMBL" id="CAL8129167.1"/>
    </source>
</evidence>
<protein>
    <recommendedName>
        <fullName evidence="2">O-acyltransferase WSD1 C-terminal domain-containing protein</fullName>
    </recommendedName>
</protein>
<dbReference type="InterPro" id="IPR045034">
    <property type="entry name" value="O-acyltransferase_WSD1-like"/>
</dbReference>
<dbReference type="Pfam" id="PF06974">
    <property type="entry name" value="WS_DGAT_C"/>
    <property type="match status" value="1"/>
</dbReference>
<accession>A0ABP1RJI0</accession>